<proteinExistence type="predicted"/>
<dbReference type="Proteomes" id="UP000007800">
    <property type="component" value="Unassembled WGS sequence"/>
</dbReference>
<protein>
    <recommendedName>
        <fullName evidence="6">Transmembrane protein 147</fullName>
    </recommendedName>
</protein>
<evidence type="ECO:0000256" key="2">
    <source>
        <dbReference type="SAM" id="Phobius"/>
    </source>
</evidence>
<reference evidence="4 5" key="1">
    <citation type="submission" date="2008-07" db="EMBL/GenBank/DDBJ databases">
        <authorList>
            <person name="El-Sayed N."/>
            <person name="Caler E."/>
            <person name="Inman J."/>
            <person name="Amedeo P."/>
            <person name="Hass B."/>
            <person name="Wortman J."/>
        </authorList>
    </citation>
    <scope>NUCLEOTIDE SEQUENCE [LARGE SCALE GENOMIC DNA]</scope>
    <source>
        <strain evidence="5">ATCC 50983 / TXsc</strain>
    </source>
</reference>
<dbReference type="AlphaFoldDB" id="C5KHG9"/>
<dbReference type="RefSeq" id="XP_002784235.1">
    <property type="nucleotide sequence ID" value="XM_002784189.1"/>
</dbReference>
<evidence type="ECO:0000256" key="1">
    <source>
        <dbReference type="SAM" id="MobiDB-lite"/>
    </source>
</evidence>
<feature type="signal peptide" evidence="3">
    <location>
        <begin position="1"/>
        <end position="19"/>
    </location>
</feature>
<keyword evidence="2" id="KW-1133">Transmembrane helix</keyword>
<keyword evidence="5" id="KW-1185">Reference proteome</keyword>
<dbReference type="InParanoid" id="C5KHG9"/>
<accession>C5KHG9</accession>
<feature type="compositionally biased region" description="Basic residues" evidence="1">
    <location>
        <begin position="258"/>
        <end position="274"/>
    </location>
</feature>
<dbReference type="OrthoDB" id="423413at2759"/>
<name>C5KHG9_PERM5</name>
<dbReference type="OMA" id="IRYNYNW"/>
<feature type="transmembrane region" description="Helical" evidence="2">
    <location>
        <begin position="197"/>
        <end position="216"/>
    </location>
</feature>
<evidence type="ECO:0000256" key="3">
    <source>
        <dbReference type="SAM" id="SignalP"/>
    </source>
</evidence>
<feature type="chain" id="PRO_5005668297" description="Transmembrane protein 147" evidence="3">
    <location>
        <begin position="20"/>
        <end position="274"/>
    </location>
</feature>
<keyword evidence="2" id="KW-0472">Membrane</keyword>
<organism evidence="5">
    <name type="scientific">Perkinsus marinus (strain ATCC 50983 / TXsc)</name>
    <dbReference type="NCBI Taxonomy" id="423536"/>
    <lineage>
        <taxon>Eukaryota</taxon>
        <taxon>Sar</taxon>
        <taxon>Alveolata</taxon>
        <taxon>Perkinsozoa</taxon>
        <taxon>Perkinsea</taxon>
        <taxon>Perkinsida</taxon>
        <taxon>Perkinsidae</taxon>
        <taxon>Perkinsus</taxon>
    </lineage>
</organism>
<feature type="region of interest" description="Disordered" evidence="1">
    <location>
        <begin position="239"/>
        <end position="274"/>
    </location>
</feature>
<evidence type="ECO:0000313" key="5">
    <source>
        <dbReference type="Proteomes" id="UP000007800"/>
    </source>
</evidence>
<keyword evidence="2" id="KW-0812">Transmembrane</keyword>
<keyword evidence="3" id="KW-0732">Signal</keyword>
<dbReference type="EMBL" id="GG673069">
    <property type="protein sequence ID" value="EER16031.1"/>
    <property type="molecule type" value="Genomic_DNA"/>
</dbReference>
<dbReference type="GeneID" id="9061018"/>
<evidence type="ECO:0008006" key="6">
    <source>
        <dbReference type="Google" id="ProtNLM"/>
    </source>
</evidence>
<feature type="transmembrane region" description="Helical" evidence="2">
    <location>
        <begin position="164"/>
        <end position="185"/>
    </location>
</feature>
<evidence type="ECO:0000313" key="4">
    <source>
        <dbReference type="EMBL" id="EER16031.1"/>
    </source>
</evidence>
<feature type="compositionally biased region" description="Basic and acidic residues" evidence="1">
    <location>
        <begin position="239"/>
        <end position="251"/>
    </location>
</feature>
<gene>
    <name evidence="4" type="ORF">Pmar_PMAR003494</name>
</gene>
<sequence length="274" mass="30368">MSGAGSMIALGPFFAICQGCGVSMQKGLLSLLKQVGITYAVNAFVRYSVNNMLPEGFYETYPWGPALELMLSCLDLLGMVQIIFYSDCLKVGFDDDARRALAVGVTWATLEVIRYNYNWGLTVEMHQSKLAVFTPSTLNSNIVLAGDVSLAVGIWLTYKFGRELLPLAVVFLSVFVLPGLSIYLRAALGMHDYDNEFMGIVMTVAGLISLFAYWVWAKYYPEGSAKQAELDEIAEEKRQKEALAKEEETKSGDMVPQRRSKKARAAAAKKNRHD</sequence>